<feature type="signal peptide" evidence="1">
    <location>
        <begin position="1"/>
        <end position="15"/>
    </location>
</feature>
<evidence type="ECO:0000256" key="1">
    <source>
        <dbReference type="SAM" id="SignalP"/>
    </source>
</evidence>
<dbReference type="OrthoDB" id="7823193at2"/>
<evidence type="ECO:0000313" key="2">
    <source>
        <dbReference type="EMBL" id="AML52512.1"/>
    </source>
</evidence>
<gene>
    <name evidence="2" type="ORF">RC74_15635</name>
</gene>
<organism evidence="2 3">
    <name type="scientific">Falsihalocynthiibacter arcticus</name>
    <dbReference type="NCBI Taxonomy" id="1579316"/>
    <lineage>
        <taxon>Bacteria</taxon>
        <taxon>Pseudomonadati</taxon>
        <taxon>Pseudomonadota</taxon>
        <taxon>Alphaproteobacteria</taxon>
        <taxon>Rhodobacterales</taxon>
        <taxon>Roseobacteraceae</taxon>
        <taxon>Falsihalocynthiibacter</taxon>
    </lineage>
</organism>
<sequence length="455" mass="50575">MFKKIAFLLLLSACAAPTVHEPTARRDSRTQFDGNTFPAMKTFSGTAIPRANRSNSQIAQDFLDLSFRLESGRRIETLSRFEGPITVRMSGKRPPGADNELARLLARIQREAGIQITMVPQNKTASINIETISRRTLQKYLPNAACFVVPRITNWSDYKRNRRGAVTDWTTLRSRQHTAIFIPNDVSTQEFRDCLHEELAQALGPLNDLYRLPDSVFNDDNFHTILTGFDMLILRTYYAPELRSGMTSSAVQAALPTVLQRLNPSGGAVRPAPALQTPVEWKRAIETALSPGNPKQKRTQSAAQAVEIAQKYGWTDTRRAFSHYVYSRMLLSTNTDYALKQFLTARQYYIQTGNTQAQLAHIGMQLAGFALIDGNGKAALQIADSHLADARASENAILLSTLLMIKSEALLLLGRDAEAQAVALDSLGWARYGFADINAIRRRQAEISGLVSTRS</sequence>
<dbReference type="EMBL" id="CP014327">
    <property type="protein sequence ID" value="AML52512.1"/>
    <property type="molecule type" value="Genomic_DNA"/>
</dbReference>
<feature type="chain" id="PRO_5013198451" description="ATP-dependent transcriptional regulator" evidence="1">
    <location>
        <begin position="16"/>
        <end position="455"/>
    </location>
</feature>
<proteinExistence type="predicted"/>
<dbReference type="STRING" id="1579316.RC74_15635"/>
<keyword evidence="3" id="KW-1185">Reference proteome</keyword>
<evidence type="ECO:0008006" key="4">
    <source>
        <dbReference type="Google" id="ProtNLM"/>
    </source>
</evidence>
<dbReference type="Pfam" id="PF11150">
    <property type="entry name" value="DUF2927"/>
    <property type="match status" value="1"/>
</dbReference>
<reference evidence="2 3" key="1">
    <citation type="submission" date="2016-02" db="EMBL/GenBank/DDBJ databases">
        <title>Complete genome sequence of Halocynthiibacter arcticus PAMC 20958t from arctic marine sediment.</title>
        <authorList>
            <person name="Lee Y.M."/>
            <person name="Baek K."/>
            <person name="Lee H.K."/>
            <person name="Shin S.C."/>
        </authorList>
    </citation>
    <scope>NUCLEOTIDE SEQUENCE [LARGE SCALE GENOMIC DNA]</scope>
    <source>
        <strain evidence="2">PAMC 20958</strain>
    </source>
</reference>
<evidence type="ECO:0000313" key="3">
    <source>
        <dbReference type="Proteomes" id="UP000070371"/>
    </source>
</evidence>
<dbReference type="KEGG" id="hat:RC74_15635"/>
<dbReference type="RefSeq" id="WP_039002193.1">
    <property type="nucleotide sequence ID" value="NZ_CP014327.1"/>
</dbReference>
<protein>
    <recommendedName>
        <fullName evidence="4">ATP-dependent transcriptional regulator</fullName>
    </recommendedName>
</protein>
<dbReference type="AlphaFoldDB" id="A0A126V2G4"/>
<dbReference type="Proteomes" id="UP000070371">
    <property type="component" value="Chromosome"/>
</dbReference>
<accession>A0A126V2G4</accession>
<dbReference type="InterPro" id="IPR021323">
    <property type="entry name" value="DUF2927"/>
</dbReference>
<name>A0A126V2G4_9RHOB</name>
<keyword evidence="1" id="KW-0732">Signal</keyword>